<dbReference type="Proteomes" id="UP000019062">
    <property type="component" value="Unassembled WGS sequence"/>
</dbReference>
<reference evidence="2 3" key="1">
    <citation type="journal article" date="2014" name="BMC Genomics">
        <title>Genomic comparison of sporeforming bacilli isolated from milk.</title>
        <authorList>
            <person name="Moreno Switt A.I."/>
            <person name="Andrus A.D."/>
            <person name="Ranieri M.L."/>
            <person name="Orsi R.H."/>
            <person name="Ivy R."/>
            <person name="den Bakker H.C."/>
            <person name="Martin N.H."/>
            <person name="Wiedmann M."/>
            <person name="Boor K.J."/>
        </authorList>
    </citation>
    <scope>NUCLEOTIDE SEQUENCE [LARGE SCALE GENOMIC DNA]</scope>
    <source>
        <strain evidence="2 3">FSL R5-213</strain>
    </source>
</reference>
<name>W4EQX3_9BACL</name>
<dbReference type="RefSeq" id="WP_051448770.1">
    <property type="nucleotide sequence ID" value="NZ_ASQA01000034.1"/>
</dbReference>
<protein>
    <recommendedName>
        <fullName evidence="4">DUF2812 domain-containing protein</fullName>
    </recommendedName>
</protein>
<keyword evidence="1" id="KW-0472">Membrane</keyword>
<dbReference type="eggNOG" id="ENOG5032UIA">
    <property type="taxonomic scope" value="Bacteria"/>
</dbReference>
<sequence length="176" mass="21040">MKGAYNCFWDFEKEEQWLNSQSKKGLQLKKVNYFRYTFEEDATVNYNYRLEKLKDKTNHRDNKEYIEFLQDSGIEHVDTYFGWVYLRKDASEEPFELYTDTASKMAHYNRIIAIPSAIIVFNVLIFFINLFLSKESDVTNFIIGINLGMAVTLFTFILYTFNKIRKLKKSQILFHI</sequence>
<dbReference type="EMBL" id="ASQA01000034">
    <property type="protein sequence ID" value="ETT82412.1"/>
    <property type="molecule type" value="Genomic_DNA"/>
</dbReference>
<evidence type="ECO:0000313" key="2">
    <source>
        <dbReference type="EMBL" id="ETT82412.1"/>
    </source>
</evidence>
<organism evidence="2 3">
    <name type="scientific">Viridibacillus arenosi FSL R5-213</name>
    <dbReference type="NCBI Taxonomy" id="1227360"/>
    <lineage>
        <taxon>Bacteria</taxon>
        <taxon>Bacillati</taxon>
        <taxon>Bacillota</taxon>
        <taxon>Bacilli</taxon>
        <taxon>Bacillales</taxon>
        <taxon>Caryophanaceae</taxon>
        <taxon>Viridibacillus</taxon>
    </lineage>
</organism>
<feature type="transmembrane region" description="Helical" evidence="1">
    <location>
        <begin position="111"/>
        <end position="132"/>
    </location>
</feature>
<keyword evidence="3" id="KW-1185">Reference proteome</keyword>
<keyword evidence="1" id="KW-0812">Transmembrane</keyword>
<evidence type="ECO:0008006" key="4">
    <source>
        <dbReference type="Google" id="ProtNLM"/>
    </source>
</evidence>
<dbReference type="InterPro" id="IPR021359">
    <property type="entry name" value="DUF2812"/>
</dbReference>
<comment type="caution">
    <text evidence="2">The sequence shown here is derived from an EMBL/GenBank/DDBJ whole genome shotgun (WGS) entry which is preliminary data.</text>
</comment>
<gene>
    <name evidence="2" type="ORF">C176_15517</name>
</gene>
<accession>W4EQX3</accession>
<evidence type="ECO:0000256" key="1">
    <source>
        <dbReference type="SAM" id="Phobius"/>
    </source>
</evidence>
<evidence type="ECO:0000313" key="3">
    <source>
        <dbReference type="Proteomes" id="UP000019062"/>
    </source>
</evidence>
<proteinExistence type="predicted"/>
<feature type="transmembrane region" description="Helical" evidence="1">
    <location>
        <begin position="138"/>
        <end position="161"/>
    </location>
</feature>
<dbReference type="AlphaFoldDB" id="W4EQX3"/>
<keyword evidence="1" id="KW-1133">Transmembrane helix</keyword>
<dbReference type="Pfam" id="PF11193">
    <property type="entry name" value="DUF2812"/>
    <property type="match status" value="1"/>
</dbReference>